<evidence type="ECO:0000313" key="1">
    <source>
        <dbReference type="EMBL" id="CAG8803985.1"/>
    </source>
</evidence>
<dbReference type="Proteomes" id="UP000789920">
    <property type="component" value="Unassembled WGS sequence"/>
</dbReference>
<name>A0ACA9RRJ0_9GLOM</name>
<sequence length="82" mass="9242">YGNSEDVVINNNDFENSNESDNNFEDSNKDNNVSIINDSSGDSNEDKYDNLENILISSNNPEDSIEDNNCKDSNKNFEDTLI</sequence>
<proteinExistence type="predicted"/>
<protein>
    <submittedName>
        <fullName evidence="1">33050_t:CDS:1</fullName>
    </submittedName>
</protein>
<feature type="non-terminal residue" evidence="1">
    <location>
        <position position="1"/>
    </location>
</feature>
<organism evidence="1 2">
    <name type="scientific">Racocetra persica</name>
    <dbReference type="NCBI Taxonomy" id="160502"/>
    <lineage>
        <taxon>Eukaryota</taxon>
        <taxon>Fungi</taxon>
        <taxon>Fungi incertae sedis</taxon>
        <taxon>Mucoromycota</taxon>
        <taxon>Glomeromycotina</taxon>
        <taxon>Glomeromycetes</taxon>
        <taxon>Diversisporales</taxon>
        <taxon>Gigasporaceae</taxon>
        <taxon>Racocetra</taxon>
    </lineage>
</organism>
<reference evidence="1" key="1">
    <citation type="submission" date="2021-06" db="EMBL/GenBank/DDBJ databases">
        <authorList>
            <person name="Kallberg Y."/>
            <person name="Tangrot J."/>
            <person name="Rosling A."/>
        </authorList>
    </citation>
    <scope>NUCLEOTIDE SEQUENCE</scope>
    <source>
        <strain evidence="1">MA461A</strain>
    </source>
</reference>
<feature type="non-terminal residue" evidence="1">
    <location>
        <position position="82"/>
    </location>
</feature>
<accession>A0ACA9RRJ0</accession>
<dbReference type="EMBL" id="CAJVQC010063849">
    <property type="protein sequence ID" value="CAG8803985.1"/>
    <property type="molecule type" value="Genomic_DNA"/>
</dbReference>
<gene>
    <name evidence="1" type="ORF">RPERSI_LOCUS21629</name>
</gene>
<keyword evidence="2" id="KW-1185">Reference proteome</keyword>
<evidence type="ECO:0000313" key="2">
    <source>
        <dbReference type="Proteomes" id="UP000789920"/>
    </source>
</evidence>
<comment type="caution">
    <text evidence="1">The sequence shown here is derived from an EMBL/GenBank/DDBJ whole genome shotgun (WGS) entry which is preliminary data.</text>
</comment>